<dbReference type="EMBL" id="CP093365">
    <property type="protein sequence ID" value="UQS84244.1"/>
    <property type="molecule type" value="Genomic_DNA"/>
</dbReference>
<accession>A0ABY4PEM6</accession>
<dbReference type="RefSeq" id="WP_249513428.1">
    <property type="nucleotide sequence ID" value="NZ_CP093365.1"/>
</dbReference>
<sequence>MSDKKDKIRQEQRRLQQAYEEKLTDLTRQQRQIEQQAQETAQRGSYWLHKVDPTATNQEVYHLVEEYQAQTQDIITHQRRQISNEYEQQSTALRRKLEEQ</sequence>
<organism evidence="2 3">
    <name type="scientific">Bombilactobacillus thymidiniphilus</name>
    <dbReference type="NCBI Taxonomy" id="2923363"/>
    <lineage>
        <taxon>Bacteria</taxon>
        <taxon>Bacillati</taxon>
        <taxon>Bacillota</taxon>
        <taxon>Bacilli</taxon>
        <taxon>Lactobacillales</taxon>
        <taxon>Lactobacillaceae</taxon>
        <taxon>Bombilactobacillus</taxon>
    </lineage>
</organism>
<protein>
    <recommendedName>
        <fullName evidence="4">DUF5082 domain-containing protein</fullName>
    </recommendedName>
</protein>
<feature type="coiled-coil region" evidence="1">
    <location>
        <begin position="1"/>
        <end position="43"/>
    </location>
</feature>
<evidence type="ECO:0000313" key="2">
    <source>
        <dbReference type="EMBL" id="UQS84244.1"/>
    </source>
</evidence>
<dbReference type="Proteomes" id="UP000831947">
    <property type="component" value="Chromosome"/>
</dbReference>
<evidence type="ECO:0000313" key="3">
    <source>
        <dbReference type="Proteomes" id="UP000831947"/>
    </source>
</evidence>
<keyword evidence="1" id="KW-0175">Coiled coil</keyword>
<keyword evidence="3" id="KW-1185">Reference proteome</keyword>
<reference evidence="2 3" key="1">
    <citation type="journal article" date="2022" name="Int. J. Syst. Evol. Microbiol.">
        <title>Apilactobacillus apisilvae sp. nov., Nicolia spurrieriana gen. nov. sp. nov., Bombilactobacillus folatiphilus sp. nov. and Bombilactobacillus thymidiniphilus sp. nov., four new lactic acid bacterial isolates from stingless bees Tetragonula carbonaria and Austroplebeia australis.</title>
        <authorList>
            <person name="Oliphant S.A."/>
            <person name="Watson-Haigh N.S."/>
            <person name="Sumby K.M."/>
            <person name="Gardner J."/>
            <person name="Groom S."/>
            <person name="Jiranek V."/>
        </authorList>
    </citation>
    <scope>NUCLEOTIDE SEQUENCE [LARGE SCALE GENOMIC DNA]</scope>
    <source>
        <strain evidence="2 3">SG4_A1</strain>
    </source>
</reference>
<evidence type="ECO:0008006" key="4">
    <source>
        <dbReference type="Google" id="ProtNLM"/>
    </source>
</evidence>
<gene>
    <name evidence="2" type="ORF">MOO47_03595</name>
</gene>
<evidence type="ECO:0000256" key="1">
    <source>
        <dbReference type="SAM" id="Coils"/>
    </source>
</evidence>
<proteinExistence type="predicted"/>
<name>A0ABY4PEM6_9LACO</name>